<feature type="compositionally biased region" description="Acidic residues" evidence="2">
    <location>
        <begin position="358"/>
        <end position="374"/>
    </location>
</feature>
<feature type="region of interest" description="Disordered" evidence="2">
    <location>
        <begin position="1"/>
        <end position="87"/>
    </location>
</feature>
<accession>A0ABU6SKG1</accession>
<dbReference type="Proteomes" id="UP001341840">
    <property type="component" value="Unassembled WGS sequence"/>
</dbReference>
<evidence type="ECO:0000313" key="3">
    <source>
        <dbReference type="EMBL" id="MED6136892.1"/>
    </source>
</evidence>
<dbReference type="EMBL" id="JASCZI010060938">
    <property type="protein sequence ID" value="MED6136892.1"/>
    <property type="molecule type" value="Genomic_DNA"/>
</dbReference>
<feature type="region of interest" description="Disordered" evidence="2">
    <location>
        <begin position="338"/>
        <end position="374"/>
    </location>
</feature>
<feature type="region of interest" description="Disordered" evidence="2">
    <location>
        <begin position="169"/>
        <end position="200"/>
    </location>
</feature>
<keyword evidence="4" id="KW-1185">Reference proteome</keyword>
<name>A0ABU6SKG1_9FABA</name>
<protein>
    <submittedName>
        <fullName evidence="3">Uncharacterized protein</fullName>
    </submittedName>
</protein>
<evidence type="ECO:0000313" key="4">
    <source>
        <dbReference type="Proteomes" id="UP001341840"/>
    </source>
</evidence>
<keyword evidence="1" id="KW-0175">Coiled coil</keyword>
<evidence type="ECO:0000256" key="2">
    <source>
        <dbReference type="SAM" id="MobiDB-lite"/>
    </source>
</evidence>
<feature type="coiled-coil region" evidence="1">
    <location>
        <begin position="285"/>
        <end position="327"/>
    </location>
</feature>
<evidence type="ECO:0000256" key="1">
    <source>
        <dbReference type="SAM" id="Coils"/>
    </source>
</evidence>
<sequence length="374" mass="40953">MSGRGGGSSRGRGPGRSRGGGRGRGGGRITVSTTPTNDSAPGSEPAPPPPISAPASSPAPPPTSTEHTHTEDTMSAPDTSEASRIVTDAEGRIRLRLDGKNGGTNRVISMQESFYFEQGSNPILIRKTFDYRMGRILQQMLRKVRLGNEESTGWMSPTLKREVRNKFATDEGFQRRSTTNKVSRASAKGGSLHCGGSATIPSTQERMDVFMTELDTRTQATQQSVNGSNSPAIVDHDEVWREVVGEPRKNRIYGIGSFFSRTLRTDPLLRSSRGSSEPPLSQHTVDDLRTQIHGLTQELQQQAREELVREREELLREREAFRQMREEMAAYYVSMRASGSGVGSTTVTAPAAQHEGDGGQEEEEEDDADDYQDP</sequence>
<gene>
    <name evidence="3" type="ORF">PIB30_059959</name>
</gene>
<organism evidence="3 4">
    <name type="scientific">Stylosanthes scabra</name>
    <dbReference type="NCBI Taxonomy" id="79078"/>
    <lineage>
        <taxon>Eukaryota</taxon>
        <taxon>Viridiplantae</taxon>
        <taxon>Streptophyta</taxon>
        <taxon>Embryophyta</taxon>
        <taxon>Tracheophyta</taxon>
        <taxon>Spermatophyta</taxon>
        <taxon>Magnoliopsida</taxon>
        <taxon>eudicotyledons</taxon>
        <taxon>Gunneridae</taxon>
        <taxon>Pentapetalae</taxon>
        <taxon>rosids</taxon>
        <taxon>fabids</taxon>
        <taxon>Fabales</taxon>
        <taxon>Fabaceae</taxon>
        <taxon>Papilionoideae</taxon>
        <taxon>50 kb inversion clade</taxon>
        <taxon>dalbergioids sensu lato</taxon>
        <taxon>Dalbergieae</taxon>
        <taxon>Pterocarpus clade</taxon>
        <taxon>Stylosanthes</taxon>
    </lineage>
</organism>
<feature type="compositionally biased region" description="Pro residues" evidence="2">
    <location>
        <begin position="44"/>
        <end position="63"/>
    </location>
</feature>
<proteinExistence type="predicted"/>
<feature type="compositionally biased region" description="Gly residues" evidence="2">
    <location>
        <begin position="1"/>
        <end position="12"/>
    </location>
</feature>
<reference evidence="3 4" key="1">
    <citation type="journal article" date="2023" name="Plants (Basel)">
        <title>Bridging the Gap: Combining Genomics and Transcriptomics Approaches to Understand Stylosanthes scabra, an Orphan Legume from the Brazilian Caatinga.</title>
        <authorList>
            <person name="Ferreira-Neto J.R.C."/>
            <person name="da Silva M.D."/>
            <person name="Binneck E."/>
            <person name="de Melo N.F."/>
            <person name="da Silva R.H."/>
            <person name="de Melo A.L.T.M."/>
            <person name="Pandolfi V."/>
            <person name="Bustamante F.O."/>
            <person name="Brasileiro-Vidal A.C."/>
            <person name="Benko-Iseppon A.M."/>
        </authorList>
    </citation>
    <scope>NUCLEOTIDE SEQUENCE [LARGE SCALE GENOMIC DNA]</scope>
    <source>
        <tissue evidence="3">Leaves</tissue>
    </source>
</reference>
<comment type="caution">
    <text evidence="3">The sequence shown here is derived from an EMBL/GenBank/DDBJ whole genome shotgun (WGS) entry which is preliminary data.</text>
</comment>